<gene>
    <name evidence="1" type="ORF">METZ01_LOCUS491800</name>
</gene>
<feature type="non-terminal residue" evidence="1">
    <location>
        <position position="72"/>
    </location>
</feature>
<accession>A0A383D323</accession>
<organism evidence="1">
    <name type="scientific">marine metagenome</name>
    <dbReference type="NCBI Taxonomy" id="408172"/>
    <lineage>
        <taxon>unclassified sequences</taxon>
        <taxon>metagenomes</taxon>
        <taxon>ecological metagenomes</taxon>
    </lineage>
</organism>
<protein>
    <submittedName>
        <fullName evidence="1">Uncharacterized protein</fullName>
    </submittedName>
</protein>
<sequence length="72" mass="7748">MATCDTTTGLPACGMRLVVLAMALAVGFSSCSRKPSKPATAPPAKLPKVHLKTLERRSDGRMYTRLGRKPFT</sequence>
<reference evidence="1" key="1">
    <citation type="submission" date="2018-05" db="EMBL/GenBank/DDBJ databases">
        <authorList>
            <person name="Lanie J.A."/>
            <person name="Ng W.-L."/>
            <person name="Kazmierczak K.M."/>
            <person name="Andrzejewski T.M."/>
            <person name="Davidsen T.M."/>
            <person name="Wayne K.J."/>
            <person name="Tettelin H."/>
            <person name="Glass J.I."/>
            <person name="Rusch D."/>
            <person name="Podicherti R."/>
            <person name="Tsui H.-C.T."/>
            <person name="Winkler M.E."/>
        </authorList>
    </citation>
    <scope>NUCLEOTIDE SEQUENCE</scope>
</reference>
<evidence type="ECO:0000313" key="1">
    <source>
        <dbReference type="EMBL" id="SVE38946.1"/>
    </source>
</evidence>
<dbReference type="AlphaFoldDB" id="A0A383D323"/>
<dbReference type="EMBL" id="UINC01213943">
    <property type="protein sequence ID" value="SVE38946.1"/>
    <property type="molecule type" value="Genomic_DNA"/>
</dbReference>
<name>A0A383D323_9ZZZZ</name>
<proteinExistence type="predicted"/>